<name>A0A6J6CAJ1_9ZZZZ</name>
<evidence type="ECO:0000313" key="1">
    <source>
        <dbReference type="EMBL" id="CAB4547188.1"/>
    </source>
</evidence>
<dbReference type="EMBL" id="CAEZSS010000094">
    <property type="protein sequence ID" value="CAB4547188.1"/>
    <property type="molecule type" value="Genomic_DNA"/>
</dbReference>
<organism evidence="1">
    <name type="scientific">freshwater metagenome</name>
    <dbReference type="NCBI Taxonomy" id="449393"/>
    <lineage>
        <taxon>unclassified sequences</taxon>
        <taxon>metagenomes</taxon>
        <taxon>ecological metagenomes</taxon>
    </lineage>
</organism>
<accession>A0A6J6CAJ1</accession>
<sequence>MSEVSELKLNLITAISSSDQEEIVASLLYSQGCNIIYRAITLDGLTKFLSELKTLVSVLYSKEFGSQAELTKLIKVFKQHNFIEIDDRFDPLSLISNLAGITRPALLQQLVRLDNLVTVIGSPDSPGISTITNHLAIELSASLITSNHHNLRPLGLSKVNQIPASELGKTLEEFGKDQLIIDGGSTTSLTKILADRRVNAQWLSQSISCSRYLVYIVKSGDNGMIYLSEFISDFNNLINAPMLICVLNQQRFDRYGQVIQKRFNDLASSYPMFALPYDIGAIRAMNSPQSKFKFWRNSAFSNQIAKIGNHLK</sequence>
<reference evidence="1" key="1">
    <citation type="submission" date="2020-05" db="EMBL/GenBank/DDBJ databases">
        <authorList>
            <person name="Chiriac C."/>
            <person name="Salcher M."/>
            <person name="Ghai R."/>
            <person name="Kavagutti S V."/>
        </authorList>
    </citation>
    <scope>NUCLEOTIDE SEQUENCE</scope>
</reference>
<gene>
    <name evidence="1" type="ORF">UFOPK1505_00563</name>
</gene>
<proteinExistence type="predicted"/>
<protein>
    <submittedName>
        <fullName evidence="1">Unannotated protein</fullName>
    </submittedName>
</protein>
<dbReference type="AlphaFoldDB" id="A0A6J6CAJ1"/>